<proteinExistence type="predicted"/>
<accession>A0A915Z2L5</accession>
<dbReference type="VEuPathDB" id="FungiDB:RhiirFUN_010097"/>
<dbReference type="AlphaFoldDB" id="A0A915Z2L5"/>
<dbReference type="EMBL" id="CAGKOT010000013">
    <property type="protein sequence ID" value="CAB5359116.1"/>
    <property type="molecule type" value="Genomic_DNA"/>
</dbReference>
<sequence length="77" mass="9032">MDIESQIKNEKKNKFLIKIVLFMGFPSRTIKISPPPRHSYLIKNFNVLSPCQTTENFEIPQFELDAFVDIDDKEKKS</sequence>
<name>A0A915Z2L5_9GLOM</name>
<evidence type="ECO:0000313" key="2">
    <source>
        <dbReference type="Proteomes" id="UP000684084"/>
    </source>
</evidence>
<evidence type="ECO:0000313" key="1">
    <source>
        <dbReference type="EMBL" id="CAB5359116.1"/>
    </source>
</evidence>
<protein>
    <submittedName>
        <fullName evidence="1">Uncharacterized protein</fullName>
    </submittedName>
</protein>
<organism evidence="1 2">
    <name type="scientific">Rhizophagus irregularis</name>
    <dbReference type="NCBI Taxonomy" id="588596"/>
    <lineage>
        <taxon>Eukaryota</taxon>
        <taxon>Fungi</taxon>
        <taxon>Fungi incertae sedis</taxon>
        <taxon>Mucoromycota</taxon>
        <taxon>Glomeromycotina</taxon>
        <taxon>Glomeromycetes</taxon>
        <taxon>Glomerales</taxon>
        <taxon>Glomeraceae</taxon>
        <taxon>Rhizophagus</taxon>
    </lineage>
</organism>
<gene>
    <name evidence="1" type="ORF">CHRIB12_LOCUS7596</name>
</gene>
<dbReference type="Proteomes" id="UP000684084">
    <property type="component" value="Unassembled WGS sequence"/>
</dbReference>
<reference evidence="1" key="1">
    <citation type="submission" date="2020-05" db="EMBL/GenBank/DDBJ databases">
        <authorList>
            <person name="Rincon C."/>
            <person name="Sanders R I."/>
            <person name="Robbins C."/>
            <person name="Chaturvedi A."/>
        </authorList>
    </citation>
    <scope>NUCLEOTIDE SEQUENCE</scope>
    <source>
        <strain evidence="1">CHB12</strain>
    </source>
</reference>
<dbReference type="OrthoDB" id="2443629at2759"/>
<comment type="caution">
    <text evidence="1">The sequence shown here is derived from an EMBL/GenBank/DDBJ whole genome shotgun (WGS) entry which is preliminary data.</text>
</comment>